<dbReference type="RefSeq" id="WP_080886185.1">
    <property type="nucleotide sequence ID" value="NZ_LT828648.1"/>
</dbReference>
<dbReference type="Proteomes" id="UP000192042">
    <property type="component" value="Chromosome I"/>
</dbReference>
<accession>A0A1W1I3W8</accession>
<reference evidence="1 2" key="1">
    <citation type="submission" date="2017-03" db="EMBL/GenBank/DDBJ databases">
        <authorList>
            <person name="Afonso C.L."/>
            <person name="Miller P.J."/>
            <person name="Scott M.A."/>
            <person name="Spackman E."/>
            <person name="Goraichik I."/>
            <person name="Dimitrov K.M."/>
            <person name="Suarez D.L."/>
            <person name="Swayne D.E."/>
        </authorList>
    </citation>
    <scope>NUCLEOTIDE SEQUENCE [LARGE SCALE GENOMIC DNA]</scope>
    <source>
        <strain evidence="1">Genome sequencing of Nitrospira japonica strain NJ11</strain>
    </source>
</reference>
<evidence type="ECO:0000313" key="2">
    <source>
        <dbReference type="Proteomes" id="UP000192042"/>
    </source>
</evidence>
<dbReference type="KEGG" id="nja:NSJP_1522"/>
<dbReference type="OrthoDB" id="9795615at2"/>
<dbReference type="EMBL" id="LT828648">
    <property type="protein sequence ID" value="SLM47694.1"/>
    <property type="molecule type" value="Genomic_DNA"/>
</dbReference>
<dbReference type="AlphaFoldDB" id="A0A1W1I3W8"/>
<protein>
    <submittedName>
        <fullName evidence="1">Uncharacterized protein</fullName>
    </submittedName>
</protein>
<gene>
    <name evidence="1" type="ORF">NSJP_1522</name>
</gene>
<keyword evidence="2" id="KW-1185">Reference proteome</keyword>
<evidence type="ECO:0000313" key="1">
    <source>
        <dbReference type="EMBL" id="SLM47694.1"/>
    </source>
</evidence>
<proteinExistence type="predicted"/>
<organism evidence="1 2">
    <name type="scientific">Nitrospira japonica</name>
    <dbReference type="NCBI Taxonomy" id="1325564"/>
    <lineage>
        <taxon>Bacteria</taxon>
        <taxon>Pseudomonadati</taxon>
        <taxon>Nitrospirota</taxon>
        <taxon>Nitrospiria</taxon>
        <taxon>Nitrospirales</taxon>
        <taxon>Nitrospiraceae</taxon>
        <taxon>Nitrospira</taxon>
    </lineage>
</organism>
<sequence>MTPNEAAAALIAALPKTVTPSNLEEYGIEATTERAQQISCELLCLNLFWISAAVAAHIPKKYQPLVGELVLQAVGSWWTPTPPLGPITWELFLAEWEDRSRRYDQVLQESGNTLAVHTEATEYLEEQRIVSQDERGKLLAFFLDSVPVDGYGQVLQDI</sequence>
<name>A0A1W1I3W8_9BACT</name>